<dbReference type="PROSITE" id="PS50977">
    <property type="entry name" value="HTH_TETR_2"/>
    <property type="match status" value="1"/>
</dbReference>
<evidence type="ECO:0000313" key="6">
    <source>
        <dbReference type="EMBL" id="RIJ37154.1"/>
    </source>
</evidence>
<dbReference type="AlphaFoldDB" id="A0A399MUL2"/>
<dbReference type="EMBL" id="QWEA01000283">
    <property type="protein sequence ID" value="RIJ37154.1"/>
    <property type="molecule type" value="Genomic_DNA"/>
</dbReference>
<dbReference type="SUPFAM" id="SSF46689">
    <property type="entry name" value="Homeodomain-like"/>
    <property type="match status" value="1"/>
</dbReference>
<dbReference type="PANTHER" id="PTHR47506:SF6">
    <property type="entry name" value="HTH-TYPE TRANSCRIPTIONAL REPRESSOR NEMR"/>
    <property type="match status" value="1"/>
</dbReference>
<feature type="domain" description="HTH tetR-type" evidence="5">
    <location>
        <begin position="30"/>
        <end position="90"/>
    </location>
</feature>
<dbReference type="InterPro" id="IPR009057">
    <property type="entry name" value="Homeodomain-like_sf"/>
</dbReference>
<dbReference type="GO" id="GO:0003677">
    <property type="term" value="F:DNA binding"/>
    <property type="evidence" value="ECO:0007669"/>
    <property type="project" value="UniProtKB-UniRule"/>
</dbReference>
<dbReference type="PANTHER" id="PTHR47506">
    <property type="entry name" value="TRANSCRIPTIONAL REGULATORY PROTEIN"/>
    <property type="match status" value="1"/>
</dbReference>
<evidence type="ECO:0000256" key="1">
    <source>
        <dbReference type="ARBA" id="ARBA00023015"/>
    </source>
</evidence>
<name>A0A399MUL2_9MICO</name>
<sequence>MQRAEVFGSQSRVRWTRCMMKPTRIRLTADDRRAQLVGEAEAMITLEGFSNFSIAGLAERAGISRAGVLHHFTSKEDLLIAILDRKESESADLTARYLADHGDRDARAILDLLIRHNIERPAVIRLFSMLAAESIAEDHPAHDYFKKRLLRGAEQLSHVLGGYRRPAREIGMEVLSFMDGMQLNWLRDPTIDLWERWTGFADAYFAGLVPE</sequence>
<comment type="caution">
    <text evidence="6">The sequence shown here is derived from an EMBL/GenBank/DDBJ whole genome shotgun (WGS) entry which is preliminary data.</text>
</comment>
<dbReference type="Pfam" id="PF00440">
    <property type="entry name" value="TetR_N"/>
    <property type="match status" value="1"/>
</dbReference>
<proteinExistence type="predicted"/>
<evidence type="ECO:0000256" key="4">
    <source>
        <dbReference type="PROSITE-ProRule" id="PRU00335"/>
    </source>
</evidence>
<evidence type="ECO:0000313" key="7">
    <source>
        <dbReference type="Proteomes" id="UP000266634"/>
    </source>
</evidence>
<dbReference type="InterPro" id="IPR001647">
    <property type="entry name" value="HTH_TetR"/>
</dbReference>
<keyword evidence="2 4" id="KW-0238">DNA-binding</keyword>
<feature type="DNA-binding region" description="H-T-H motif" evidence="4">
    <location>
        <begin position="53"/>
        <end position="72"/>
    </location>
</feature>
<gene>
    <name evidence="6" type="ORF">DZF93_08410</name>
</gene>
<dbReference type="PRINTS" id="PR00455">
    <property type="entry name" value="HTHTETR"/>
</dbReference>
<organism evidence="6 7">
    <name type="scientific">Clavibacter michiganensis subsp. insidiosus</name>
    <dbReference type="NCBI Taxonomy" id="33014"/>
    <lineage>
        <taxon>Bacteria</taxon>
        <taxon>Bacillati</taxon>
        <taxon>Actinomycetota</taxon>
        <taxon>Actinomycetes</taxon>
        <taxon>Micrococcales</taxon>
        <taxon>Microbacteriaceae</taxon>
        <taxon>Clavibacter</taxon>
    </lineage>
</organism>
<evidence type="ECO:0000256" key="3">
    <source>
        <dbReference type="ARBA" id="ARBA00023163"/>
    </source>
</evidence>
<dbReference type="Proteomes" id="UP000266634">
    <property type="component" value="Unassembled WGS sequence"/>
</dbReference>
<accession>A0A399MUL2</accession>
<evidence type="ECO:0000256" key="2">
    <source>
        <dbReference type="ARBA" id="ARBA00023125"/>
    </source>
</evidence>
<keyword evidence="1" id="KW-0805">Transcription regulation</keyword>
<dbReference type="SUPFAM" id="SSF48498">
    <property type="entry name" value="Tetracyclin repressor-like, C-terminal domain"/>
    <property type="match status" value="1"/>
</dbReference>
<keyword evidence="3" id="KW-0804">Transcription</keyword>
<evidence type="ECO:0000259" key="5">
    <source>
        <dbReference type="PROSITE" id="PS50977"/>
    </source>
</evidence>
<dbReference type="Gene3D" id="1.10.357.10">
    <property type="entry name" value="Tetracycline Repressor, domain 2"/>
    <property type="match status" value="1"/>
</dbReference>
<dbReference type="InterPro" id="IPR036271">
    <property type="entry name" value="Tet_transcr_reg_TetR-rel_C_sf"/>
</dbReference>
<protein>
    <submittedName>
        <fullName evidence="6">TetR/AcrR family transcriptional regulator</fullName>
    </submittedName>
</protein>
<reference evidence="6 7" key="1">
    <citation type="submission" date="2018-08" db="EMBL/GenBank/DDBJ databases">
        <title>Genome Sequence of Clavibacter michiganensis Subspecies type strains, and the Atypical Peach-Colored Strains Isolated from Tomato.</title>
        <authorList>
            <person name="Osdaghi E."/>
            <person name="Portier P."/>
            <person name="Briand M."/>
            <person name="Jacques M.-A."/>
        </authorList>
    </citation>
    <scope>NUCLEOTIDE SEQUENCE [LARGE SCALE GENOMIC DNA]</scope>
    <source>
        <strain evidence="6 7">CFBP 6488</strain>
    </source>
</reference>